<sequence>MRKLRPSNLRLQHYMKIYRLAASPDETWLAASDNMSRICLFKLSDCLSSNSSDDSRRLSHLFQLPEPVFAMKTVDQLLVCGDATGRVFAYDWTELVKRSVAPPKTVFNFGIFDGDFLFSVSLIVL</sequence>
<dbReference type="AlphaFoldDB" id="A0AAD5RA90"/>
<dbReference type="SUPFAM" id="SSF50978">
    <property type="entry name" value="WD40 repeat-like"/>
    <property type="match status" value="1"/>
</dbReference>
<dbReference type="InterPro" id="IPR015943">
    <property type="entry name" value="WD40/YVTN_repeat-like_dom_sf"/>
</dbReference>
<reference evidence="1" key="1">
    <citation type="submission" date="2021-06" db="EMBL/GenBank/DDBJ databases">
        <title>Parelaphostrongylus tenuis whole genome reference sequence.</title>
        <authorList>
            <person name="Garwood T.J."/>
            <person name="Larsen P.A."/>
            <person name="Fountain-Jones N.M."/>
            <person name="Garbe J.R."/>
            <person name="Macchietto M.G."/>
            <person name="Kania S.A."/>
            <person name="Gerhold R.W."/>
            <person name="Richards J.E."/>
            <person name="Wolf T.M."/>
        </authorList>
    </citation>
    <scope>NUCLEOTIDE SEQUENCE</scope>
    <source>
        <strain evidence="1">MNPRO001-30</strain>
        <tissue evidence="1">Meninges</tissue>
    </source>
</reference>
<dbReference type="Gene3D" id="2.130.10.10">
    <property type="entry name" value="YVTN repeat-like/Quinoprotein amine dehydrogenase"/>
    <property type="match status" value="1"/>
</dbReference>
<protein>
    <submittedName>
        <fullName evidence="1">Uncharacterized protein</fullName>
    </submittedName>
</protein>
<comment type="caution">
    <text evidence="1">The sequence shown here is derived from an EMBL/GenBank/DDBJ whole genome shotgun (WGS) entry which is preliminary data.</text>
</comment>
<accession>A0AAD5RA90</accession>
<keyword evidence="2" id="KW-1185">Reference proteome</keyword>
<proteinExistence type="predicted"/>
<dbReference type="Proteomes" id="UP001196413">
    <property type="component" value="Unassembled WGS sequence"/>
</dbReference>
<dbReference type="EMBL" id="JAHQIW010007118">
    <property type="protein sequence ID" value="KAJ1372273.1"/>
    <property type="molecule type" value="Genomic_DNA"/>
</dbReference>
<dbReference type="InterPro" id="IPR036322">
    <property type="entry name" value="WD40_repeat_dom_sf"/>
</dbReference>
<gene>
    <name evidence="1" type="ORF">KIN20_034382</name>
</gene>
<evidence type="ECO:0000313" key="1">
    <source>
        <dbReference type="EMBL" id="KAJ1372273.1"/>
    </source>
</evidence>
<name>A0AAD5RA90_PARTN</name>
<evidence type="ECO:0000313" key="2">
    <source>
        <dbReference type="Proteomes" id="UP001196413"/>
    </source>
</evidence>
<organism evidence="1 2">
    <name type="scientific">Parelaphostrongylus tenuis</name>
    <name type="common">Meningeal worm</name>
    <dbReference type="NCBI Taxonomy" id="148309"/>
    <lineage>
        <taxon>Eukaryota</taxon>
        <taxon>Metazoa</taxon>
        <taxon>Ecdysozoa</taxon>
        <taxon>Nematoda</taxon>
        <taxon>Chromadorea</taxon>
        <taxon>Rhabditida</taxon>
        <taxon>Rhabditina</taxon>
        <taxon>Rhabditomorpha</taxon>
        <taxon>Strongyloidea</taxon>
        <taxon>Metastrongylidae</taxon>
        <taxon>Parelaphostrongylus</taxon>
    </lineage>
</organism>